<gene>
    <name evidence="1" type="ORF">GCM10007424_07270</name>
</gene>
<dbReference type="EMBL" id="BMJE01000002">
    <property type="protein sequence ID" value="GGB69839.1"/>
    <property type="molecule type" value="Genomic_DNA"/>
</dbReference>
<dbReference type="Proteomes" id="UP000615760">
    <property type="component" value="Unassembled WGS sequence"/>
</dbReference>
<accession>A0ABQ1JM85</accession>
<organism evidence="1 2">
    <name type="scientific">Flavobacterium suaedae</name>
    <dbReference type="NCBI Taxonomy" id="1767027"/>
    <lineage>
        <taxon>Bacteria</taxon>
        <taxon>Pseudomonadati</taxon>
        <taxon>Bacteroidota</taxon>
        <taxon>Flavobacteriia</taxon>
        <taxon>Flavobacteriales</taxon>
        <taxon>Flavobacteriaceae</taxon>
        <taxon>Flavobacterium</taxon>
    </lineage>
</organism>
<proteinExistence type="predicted"/>
<protein>
    <submittedName>
        <fullName evidence="1">Uncharacterized protein</fullName>
    </submittedName>
</protein>
<evidence type="ECO:0000313" key="1">
    <source>
        <dbReference type="EMBL" id="GGB69839.1"/>
    </source>
</evidence>
<keyword evidence="2" id="KW-1185">Reference proteome</keyword>
<name>A0ABQ1JM85_9FLAO</name>
<reference evidence="2" key="1">
    <citation type="journal article" date="2019" name="Int. J. Syst. Evol. Microbiol.">
        <title>The Global Catalogue of Microorganisms (GCM) 10K type strain sequencing project: providing services to taxonomists for standard genome sequencing and annotation.</title>
        <authorList>
            <consortium name="The Broad Institute Genomics Platform"/>
            <consortium name="The Broad Institute Genome Sequencing Center for Infectious Disease"/>
            <person name="Wu L."/>
            <person name="Ma J."/>
        </authorList>
    </citation>
    <scope>NUCLEOTIDE SEQUENCE [LARGE SCALE GENOMIC DNA]</scope>
    <source>
        <strain evidence="2">CGMCC 1.15461</strain>
    </source>
</reference>
<comment type="caution">
    <text evidence="1">The sequence shown here is derived from an EMBL/GenBank/DDBJ whole genome shotgun (WGS) entry which is preliminary data.</text>
</comment>
<evidence type="ECO:0000313" key="2">
    <source>
        <dbReference type="Proteomes" id="UP000615760"/>
    </source>
</evidence>
<sequence>MFFNKSVNDQNIKSMVKAAETTDTILTIKAIFSLPEANMAKNAPVNWYKGAPGGCPTCSFAEVEIYSPLSQKLTVGSTVIV</sequence>